<feature type="transmembrane region" description="Helical" evidence="9">
    <location>
        <begin position="502"/>
        <end position="524"/>
    </location>
</feature>
<protein>
    <recommendedName>
        <fullName evidence="10">ABC transporter domain-containing protein</fullName>
    </recommendedName>
</protein>
<evidence type="ECO:0000256" key="4">
    <source>
        <dbReference type="ARBA" id="ARBA00022692"/>
    </source>
</evidence>
<dbReference type="GO" id="GO:0140359">
    <property type="term" value="F:ABC-type transporter activity"/>
    <property type="evidence" value="ECO:0007669"/>
    <property type="project" value="InterPro"/>
</dbReference>
<dbReference type="InterPro" id="IPR013525">
    <property type="entry name" value="ABC2_TM"/>
</dbReference>
<gene>
    <name evidence="11" type="ORF">FSP39_000924</name>
</gene>
<proteinExistence type="inferred from homology"/>
<dbReference type="InterPro" id="IPR003593">
    <property type="entry name" value="AAA+_ATPase"/>
</dbReference>
<dbReference type="GO" id="GO:0005886">
    <property type="term" value="C:plasma membrane"/>
    <property type="evidence" value="ECO:0007669"/>
    <property type="project" value="TreeGrafter"/>
</dbReference>
<evidence type="ECO:0000259" key="10">
    <source>
        <dbReference type="PROSITE" id="PS50893"/>
    </source>
</evidence>
<dbReference type="Gene3D" id="3.40.50.300">
    <property type="entry name" value="P-loop containing nucleotide triphosphate hydrolases"/>
    <property type="match status" value="1"/>
</dbReference>
<keyword evidence="7 9" id="KW-1133">Transmembrane helix</keyword>
<feature type="transmembrane region" description="Helical" evidence="9">
    <location>
        <begin position="592"/>
        <end position="615"/>
    </location>
</feature>
<dbReference type="Pfam" id="PF00005">
    <property type="entry name" value="ABC_tran"/>
    <property type="match status" value="1"/>
</dbReference>
<dbReference type="PROSITE" id="PS50893">
    <property type="entry name" value="ABC_TRANSPORTER_2"/>
    <property type="match status" value="1"/>
</dbReference>
<dbReference type="InterPro" id="IPR043926">
    <property type="entry name" value="ABCG_dom"/>
</dbReference>
<evidence type="ECO:0000313" key="11">
    <source>
        <dbReference type="EMBL" id="KAK3108090.1"/>
    </source>
</evidence>
<keyword evidence="3" id="KW-0813">Transport</keyword>
<keyword evidence="8 9" id="KW-0472">Membrane</keyword>
<evidence type="ECO:0000256" key="6">
    <source>
        <dbReference type="ARBA" id="ARBA00022840"/>
    </source>
</evidence>
<evidence type="ECO:0000313" key="12">
    <source>
        <dbReference type="Proteomes" id="UP001186944"/>
    </source>
</evidence>
<dbReference type="Pfam" id="PF01061">
    <property type="entry name" value="ABC2_membrane"/>
    <property type="match status" value="1"/>
</dbReference>
<dbReference type="Pfam" id="PF19055">
    <property type="entry name" value="ABC2_membrane_7"/>
    <property type="match status" value="1"/>
</dbReference>
<keyword evidence="4 9" id="KW-0812">Transmembrane</keyword>
<dbReference type="GO" id="GO:0016887">
    <property type="term" value="F:ATP hydrolysis activity"/>
    <property type="evidence" value="ECO:0007669"/>
    <property type="project" value="InterPro"/>
</dbReference>
<dbReference type="PANTHER" id="PTHR48041:SF139">
    <property type="entry name" value="PROTEIN SCARLET"/>
    <property type="match status" value="1"/>
</dbReference>
<feature type="transmembrane region" description="Helical" evidence="9">
    <location>
        <begin position="474"/>
        <end position="496"/>
    </location>
</feature>
<dbReference type="CDD" id="cd03213">
    <property type="entry name" value="ABCG_EPDR"/>
    <property type="match status" value="1"/>
</dbReference>
<dbReference type="InterPro" id="IPR017871">
    <property type="entry name" value="ABC_transporter-like_CS"/>
</dbReference>
<dbReference type="GO" id="GO:0005524">
    <property type="term" value="F:ATP binding"/>
    <property type="evidence" value="ECO:0007669"/>
    <property type="project" value="UniProtKB-KW"/>
</dbReference>
<dbReference type="EMBL" id="VSWD01000001">
    <property type="protein sequence ID" value="KAK3108090.1"/>
    <property type="molecule type" value="Genomic_DNA"/>
</dbReference>
<sequence>MTEAPEQITISWKGINVYALPQSPGCCRRPPPEAQPKHILKDVSGIVKPRTLMAIMGASGAGKTTLMNILNSRNRGKLVLQGDVRLNGIEADREMIAGVSAYVQQDDLFVGTLTVREHLRFRALLRMDRRLSKEKRLAKVEEVIQELGLSKCADSVIGTPGRIKGISGGEMKRLSFASEALTNPPLMFCDEVTSGLDSFMAQSVVQSLRTMVSKGHTILCTIHQPSSEVYDMFDEVLLLAEGRVAYMGNKDGAIDFFQRNGFTCPKNYNPADFYILTLAIVPGNEGEGRKRVKQICDQFKGTQETVCMEEAITEVNKKSSQNYSALKELIDVKRYGASYFQQLRSVLWRSGITTLRDPLVLRVKLIQALVIGLVLGLVYLKTDNDYTQDEVMNVNGIIFLVITNVTFTNVFSILNSFPLEVPVFLREYGSGLYRVDVYYIAKSLVEIPSLVIVPFLFITVLYWMSGLYYDAESFLVCAGIGILGANVAASFGYIVSCSASDVSIALAIAPPLIIPVMLFGGFFLNNGTIPDWFIWLKYLSWFKYANEMMIVNQWRNIDSIECENSNGTASERCFRNGDAVIDSLNFDKGNQYLNLGLLFALIAGFRIISFLALYIRARRSSS</sequence>
<keyword evidence="12" id="KW-1185">Reference proteome</keyword>
<feature type="transmembrane region" description="Helical" evidence="9">
    <location>
        <begin position="359"/>
        <end position="380"/>
    </location>
</feature>
<dbReference type="AlphaFoldDB" id="A0AA88YWE9"/>
<feature type="transmembrane region" description="Helical" evidence="9">
    <location>
        <begin position="437"/>
        <end position="462"/>
    </location>
</feature>
<evidence type="ECO:0000256" key="2">
    <source>
        <dbReference type="ARBA" id="ARBA00005814"/>
    </source>
</evidence>
<accession>A0AA88YWE9</accession>
<organism evidence="11 12">
    <name type="scientific">Pinctada imbricata</name>
    <name type="common">Atlantic pearl-oyster</name>
    <name type="synonym">Pinctada martensii</name>
    <dbReference type="NCBI Taxonomy" id="66713"/>
    <lineage>
        <taxon>Eukaryota</taxon>
        <taxon>Metazoa</taxon>
        <taxon>Spiralia</taxon>
        <taxon>Lophotrochozoa</taxon>
        <taxon>Mollusca</taxon>
        <taxon>Bivalvia</taxon>
        <taxon>Autobranchia</taxon>
        <taxon>Pteriomorphia</taxon>
        <taxon>Pterioida</taxon>
        <taxon>Pterioidea</taxon>
        <taxon>Pteriidae</taxon>
        <taxon>Pinctada</taxon>
    </lineage>
</organism>
<dbReference type="SMART" id="SM00382">
    <property type="entry name" value="AAA"/>
    <property type="match status" value="1"/>
</dbReference>
<feature type="domain" description="ABC transporter" evidence="10">
    <location>
        <begin position="15"/>
        <end position="266"/>
    </location>
</feature>
<evidence type="ECO:0000256" key="3">
    <source>
        <dbReference type="ARBA" id="ARBA00022448"/>
    </source>
</evidence>
<evidence type="ECO:0000256" key="9">
    <source>
        <dbReference type="SAM" id="Phobius"/>
    </source>
</evidence>
<comment type="similarity">
    <text evidence="2">Belongs to the ABC transporter superfamily. ABCG family. Eye pigment precursor importer (TC 3.A.1.204) subfamily.</text>
</comment>
<evidence type="ECO:0000256" key="8">
    <source>
        <dbReference type="ARBA" id="ARBA00023136"/>
    </source>
</evidence>
<name>A0AA88YWE9_PINIB</name>
<comment type="subcellular location">
    <subcellularLocation>
        <location evidence="1">Membrane</location>
        <topology evidence="1">Multi-pass membrane protein</topology>
    </subcellularLocation>
</comment>
<dbReference type="PANTHER" id="PTHR48041">
    <property type="entry name" value="ABC TRANSPORTER G FAMILY MEMBER 28"/>
    <property type="match status" value="1"/>
</dbReference>
<evidence type="ECO:0000256" key="5">
    <source>
        <dbReference type="ARBA" id="ARBA00022741"/>
    </source>
</evidence>
<feature type="transmembrane region" description="Helical" evidence="9">
    <location>
        <begin position="392"/>
        <end position="417"/>
    </location>
</feature>
<dbReference type="PROSITE" id="PS00211">
    <property type="entry name" value="ABC_TRANSPORTER_1"/>
    <property type="match status" value="1"/>
</dbReference>
<reference evidence="11" key="1">
    <citation type="submission" date="2019-08" db="EMBL/GenBank/DDBJ databases">
        <title>The improved chromosome-level genome for the pearl oyster Pinctada fucata martensii using PacBio sequencing and Hi-C.</title>
        <authorList>
            <person name="Zheng Z."/>
        </authorList>
    </citation>
    <scope>NUCLEOTIDE SEQUENCE</scope>
    <source>
        <strain evidence="11">ZZ-2019</strain>
        <tissue evidence="11">Adductor muscle</tissue>
    </source>
</reference>
<comment type="caution">
    <text evidence="11">The sequence shown here is derived from an EMBL/GenBank/DDBJ whole genome shotgun (WGS) entry which is preliminary data.</text>
</comment>
<evidence type="ECO:0000256" key="7">
    <source>
        <dbReference type="ARBA" id="ARBA00022989"/>
    </source>
</evidence>
<dbReference type="InterPro" id="IPR027417">
    <property type="entry name" value="P-loop_NTPase"/>
</dbReference>
<dbReference type="SUPFAM" id="SSF52540">
    <property type="entry name" value="P-loop containing nucleoside triphosphate hydrolases"/>
    <property type="match status" value="1"/>
</dbReference>
<dbReference type="InterPro" id="IPR050352">
    <property type="entry name" value="ABCG_transporters"/>
</dbReference>
<evidence type="ECO:0000256" key="1">
    <source>
        <dbReference type="ARBA" id="ARBA00004141"/>
    </source>
</evidence>
<dbReference type="Proteomes" id="UP001186944">
    <property type="component" value="Unassembled WGS sequence"/>
</dbReference>
<keyword evidence="5" id="KW-0547">Nucleotide-binding</keyword>
<keyword evidence="6" id="KW-0067">ATP-binding</keyword>
<dbReference type="InterPro" id="IPR003439">
    <property type="entry name" value="ABC_transporter-like_ATP-bd"/>
</dbReference>